<dbReference type="GeneID" id="28974361"/>
<organism evidence="1 2">
    <name type="scientific">Rhodotorula graminis (strain WP1)</name>
    <dbReference type="NCBI Taxonomy" id="578459"/>
    <lineage>
        <taxon>Eukaryota</taxon>
        <taxon>Fungi</taxon>
        <taxon>Dikarya</taxon>
        <taxon>Basidiomycota</taxon>
        <taxon>Pucciniomycotina</taxon>
        <taxon>Microbotryomycetes</taxon>
        <taxon>Sporidiobolales</taxon>
        <taxon>Sporidiobolaceae</taxon>
        <taxon>Rhodotorula</taxon>
    </lineage>
</organism>
<evidence type="ECO:0000313" key="1">
    <source>
        <dbReference type="EMBL" id="KPV77614.1"/>
    </source>
</evidence>
<dbReference type="SUPFAM" id="SSF53474">
    <property type="entry name" value="alpha/beta-Hydrolases"/>
    <property type="match status" value="1"/>
</dbReference>
<sequence>MAPQPSRGLMHTFRTDYPPLHAFEFGTGDDPRRPLVLFVGGLGDTLLSTPYLPKLATALETHGWRLAQARPTSAGMSWGGCTVEQDASEIALCTEYFKERGADKIVLMGCSTGCQDAIAYHHASSDFVPLAGVVLQAPVSDREIEQVQTLLKKHADEGIDYSKPDQQSFVPQAWSKFWHCTSGLTYARWRSLVEEPASDTIDLAASEDFFSSDLSDARLRNAFAPVKCPVMIALGTEDASYPPHVKADLPALLERFRKAAPTLSSDMILEGAEHTLGDGKHADEFVERVVKFVGEL</sequence>
<name>A0A194SAJ7_RHOGW</name>
<evidence type="ECO:0008006" key="3">
    <source>
        <dbReference type="Google" id="ProtNLM"/>
    </source>
</evidence>
<dbReference type="OrthoDB" id="10034502at2759"/>
<dbReference type="AlphaFoldDB" id="A0A194SAJ7"/>
<keyword evidence="2" id="KW-1185">Reference proteome</keyword>
<dbReference type="Pfam" id="PF08538">
    <property type="entry name" value="DUF1749"/>
    <property type="match status" value="1"/>
</dbReference>
<gene>
    <name evidence="1" type="ORF">RHOBADRAFT_41609</name>
</gene>
<dbReference type="InterPro" id="IPR013744">
    <property type="entry name" value="SidJ"/>
</dbReference>
<dbReference type="Proteomes" id="UP000053890">
    <property type="component" value="Unassembled WGS sequence"/>
</dbReference>
<proteinExistence type="predicted"/>
<dbReference type="OMA" id="PPWVNKE"/>
<dbReference type="PANTHER" id="PTHR31591">
    <property type="entry name" value="UPF0613 PROTEIN PB24D3.06C"/>
    <property type="match status" value="1"/>
</dbReference>
<dbReference type="EMBL" id="KQ474074">
    <property type="protein sequence ID" value="KPV77614.1"/>
    <property type="molecule type" value="Genomic_DNA"/>
</dbReference>
<dbReference type="Gene3D" id="3.40.50.1820">
    <property type="entry name" value="alpha/beta hydrolase"/>
    <property type="match status" value="1"/>
</dbReference>
<evidence type="ECO:0000313" key="2">
    <source>
        <dbReference type="Proteomes" id="UP000053890"/>
    </source>
</evidence>
<protein>
    <recommendedName>
        <fullName evidence="3">AB hydrolase-1 domain-containing protein</fullName>
    </recommendedName>
</protein>
<dbReference type="InterPro" id="IPR029058">
    <property type="entry name" value="AB_hydrolase_fold"/>
</dbReference>
<accession>A0A194SAJ7</accession>
<reference evidence="1 2" key="1">
    <citation type="journal article" date="2015" name="Front. Microbiol.">
        <title>Genome sequence of the plant growth promoting endophytic yeast Rhodotorula graminis WP1.</title>
        <authorList>
            <person name="Firrincieli A."/>
            <person name="Otillar R."/>
            <person name="Salamov A."/>
            <person name="Schmutz J."/>
            <person name="Khan Z."/>
            <person name="Redman R.S."/>
            <person name="Fleck N.D."/>
            <person name="Lindquist E."/>
            <person name="Grigoriev I.V."/>
            <person name="Doty S.L."/>
        </authorList>
    </citation>
    <scope>NUCLEOTIDE SEQUENCE [LARGE SCALE GENOMIC DNA]</scope>
    <source>
        <strain evidence="1 2">WP1</strain>
    </source>
</reference>
<dbReference type="PANTHER" id="PTHR31591:SF1">
    <property type="entry name" value="UPF0613 PROTEIN PB24D3.06C"/>
    <property type="match status" value="1"/>
</dbReference>
<dbReference type="RefSeq" id="XP_018273663.1">
    <property type="nucleotide sequence ID" value="XM_018413912.1"/>
</dbReference>